<proteinExistence type="predicted"/>
<dbReference type="Gene3D" id="1.10.168.20">
    <property type="entry name" value="Ribosomal protein S8e, subdomain"/>
    <property type="match status" value="1"/>
</dbReference>
<reference evidence="1 2" key="1">
    <citation type="submission" date="2020-10" db="EMBL/GenBank/DDBJ databases">
        <title>The Coptis chinensis genome and diversification of protoberbering-type alkaloids.</title>
        <authorList>
            <person name="Wang B."/>
            <person name="Shu S."/>
            <person name="Song C."/>
            <person name="Liu Y."/>
        </authorList>
    </citation>
    <scope>NUCLEOTIDE SEQUENCE [LARGE SCALE GENOMIC DNA]</scope>
    <source>
        <strain evidence="1">HL-2020</strain>
        <tissue evidence="1">Leaf</tissue>
    </source>
</reference>
<dbReference type="EMBL" id="JADFTS010000006">
    <property type="protein sequence ID" value="KAF9600520.1"/>
    <property type="molecule type" value="Genomic_DNA"/>
</dbReference>
<dbReference type="InterPro" id="IPR019335">
    <property type="entry name" value="COG7"/>
</dbReference>
<evidence type="ECO:0000313" key="2">
    <source>
        <dbReference type="Proteomes" id="UP000631114"/>
    </source>
</evidence>
<dbReference type="InterPro" id="IPR042563">
    <property type="entry name" value="Ribosomal_protein_eS8_euk"/>
</dbReference>
<gene>
    <name evidence="1" type="ORF">IFM89_009969</name>
</gene>
<accession>A0A835LMK6</accession>
<dbReference type="GO" id="GO:0006412">
    <property type="term" value="P:translation"/>
    <property type="evidence" value="ECO:0007669"/>
    <property type="project" value="InterPro"/>
</dbReference>
<dbReference type="InterPro" id="IPR001047">
    <property type="entry name" value="Ribosomal_eS8"/>
</dbReference>
<protein>
    <recommendedName>
        <fullName evidence="3">40S ribosomal protein S8</fullName>
    </recommendedName>
</protein>
<keyword evidence="2" id="KW-1185">Reference proteome</keyword>
<evidence type="ECO:0000313" key="1">
    <source>
        <dbReference type="EMBL" id="KAF9600520.1"/>
    </source>
</evidence>
<dbReference type="Pfam" id="PF10191">
    <property type="entry name" value="COG7"/>
    <property type="match status" value="1"/>
</dbReference>
<comment type="caution">
    <text evidence="1">The sequence shown here is derived from an EMBL/GenBank/DDBJ whole genome shotgun (WGS) entry which is preliminary data.</text>
</comment>
<dbReference type="GO" id="GO:0005840">
    <property type="term" value="C:ribosome"/>
    <property type="evidence" value="ECO:0007669"/>
    <property type="project" value="InterPro"/>
</dbReference>
<dbReference type="PANTHER" id="PTHR10394">
    <property type="entry name" value="40S RIBOSOMAL PROTEIN S8"/>
    <property type="match status" value="1"/>
</dbReference>
<organism evidence="1 2">
    <name type="scientific">Coptis chinensis</name>
    <dbReference type="NCBI Taxonomy" id="261450"/>
    <lineage>
        <taxon>Eukaryota</taxon>
        <taxon>Viridiplantae</taxon>
        <taxon>Streptophyta</taxon>
        <taxon>Embryophyta</taxon>
        <taxon>Tracheophyta</taxon>
        <taxon>Spermatophyta</taxon>
        <taxon>Magnoliopsida</taxon>
        <taxon>Ranunculales</taxon>
        <taxon>Ranunculaceae</taxon>
        <taxon>Coptidoideae</taxon>
        <taxon>Coptis</taxon>
    </lineage>
</organism>
<dbReference type="Proteomes" id="UP000631114">
    <property type="component" value="Unassembled WGS sequence"/>
</dbReference>
<dbReference type="OrthoDB" id="245173at2759"/>
<dbReference type="GO" id="GO:0006886">
    <property type="term" value="P:intracellular protein transport"/>
    <property type="evidence" value="ECO:0007669"/>
    <property type="project" value="InterPro"/>
</dbReference>
<dbReference type="AlphaFoldDB" id="A0A835LMK6"/>
<dbReference type="GO" id="GO:0017119">
    <property type="term" value="C:Golgi transport complex"/>
    <property type="evidence" value="ECO:0007669"/>
    <property type="project" value="InterPro"/>
</dbReference>
<name>A0A835LMK6_9MAGN</name>
<dbReference type="GO" id="GO:0003735">
    <property type="term" value="F:structural constituent of ribosome"/>
    <property type="evidence" value="ECO:0007669"/>
    <property type="project" value="InterPro"/>
</dbReference>
<sequence>MRSDVVYNASNNALVRTQTLVKSAIIQVDAAPFRQWYLQHYGVEIGRKKKSAAKKEGVEEGEAAVVEEVKKKRRLQFVECPNDISGIIDATKVSPISHCYLSMEVTDLKCLVRDVALSFRSSVSSILLKLRKAEGTSGESIDALAKVDIVKQRMEAAYETLQDVAGLTQLSPSVEDVFASGDLPQAAETLANMRYCLFAAVEFANVRKQLEVLEDRVEEMLQPHLSEALSLSAYTHSDWKKPRRNCSTFHHNILEGLSLPIWILAFKRIQAIGTGRSKTCGTHHRSSDLKICFSFGCCPK</sequence>
<evidence type="ECO:0008006" key="3">
    <source>
        <dbReference type="Google" id="ProtNLM"/>
    </source>
</evidence>